<dbReference type="AlphaFoldDB" id="A0A921YM63"/>
<comment type="caution">
    <text evidence="3">The sequence shown here is derived from an EMBL/GenBank/DDBJ whole genome shotgun (WGS) entry which is preliminary data.</text>
</comment>
<keyword evidence="2" id="KW-0732">Signal</keyword>
<reference evidence="3" key="1">
    <citation type="journal article" date="2016" name="Insect Biochem. Mol. Biol.">
        <title>Multifaceted biological insights from a draft genome sequence of the tobacco hornworm moth, Manduca sexta.</title>
        <authorList>
            <person name="Kanost M.R."/>
            <person name="Arrese E.L."/>
            <person name="Cao X."/>
            <person name="Chen Y.R."/>
            <person name="Chellapilla S."/>
            <person name="Goldsmith M.R."/>
            <person name="Grosse-Wilde E."/>
            <person name="Heckel D.G."/>
            <person name="Herndon N."/>
            <person name="Jiang H."/>
            <person name="Papanicolaou A."/>
            <person name="Qu J."/>
            <person name="Soulages J.L."/>
            <person name="Vogel H."/>
            <person name="Walters J."/>
            <person name="Waterhouse R.M."/>
            <person name="Ahn S.J."/>
            <person name="Almeida F.C."/>
            <person name="An C."/>
            <person name="Aqrawi P."/>
            <person name="Bretschneider A."/>
            <person name="Bryant W.B."/>
            <person name="Bucks S."/>
            <person name="Chao H."/>
            <person name="Chevignon G."/>
            <person name="Christen J.M."/>
            <person name="Clarke D.F."/>
            <person name="Dittmer N.T."/>
            <person name="Ferguson L.C.F."/>
            <person name="Garavelou S."/>
            <person name="Gordon K.H.J."/>
            <person name="Gunaratna R.T."/>
            <person name="Han Y."/>
            <person name="Hauser F."/>
            <person name="He Y."/>
            <person name="Heidel-Fischer H."/>
            <person name="Hirsh A."/>
            <person name="Hu Y."/>
            <person name="Jiang H."/>
            <person name="Kalra D."/>
            <person name="Klinner C."/>
            <person name="Konig C."/>
            <person name="Kovar C."/>
            <person name="Kroll A.R."/>
            <person name="Kuwar S.S."/>
            <person name="Lee S.L."/>
            <person name="Lehman R."/>
            <person name="Li K."/>
            <person name="Li Z."/>
            <person name="Liang H."/>
            <person name="Lovelace S."/>
            <person name="Lu Z."/>
            <person name="Mansfield J.H."/>
            <person name="McCulloch K.J."/>
            <person name="Mathew T."/>
            <person name="Morton B."/>
            <person name="Muzny D.M."/>
            <person name="Neunemann D."/>
            <person name="Ongeri F."/>
            <person name="Pauchet Y."/>
            <person name="Pu L.L."/>
            <person name="Pyrousis I."/>
            <person name="Rao X.J."/>
            <person name="Redding A."/>
            <person name="Roesel C."/>
            <person name="Sanchez-Gracia A."/>
            <person name="Schaack S."/>
            <person name="Shukla A."/>
            <person name="Tetreau G."/>
            <person name="Wang Y."/>
            <person name="Xiong G.H."/>
            <person name="Traut W."/>
            <person name="Walsh T.K."/>
            <person name="Worley K.C."/>
            <person name="Wu D."/>
            <person name="Wu W."/>
            <person name="Wu Y.Q."/>
            <person name="Zhang X."/>
            <person name="Zou Z."/>
            <person name="Zucker H."/>
            <person name="Briscoe A.D."/>
            <person name="Burmester T."/>
            <person name="Clem R.J."/>
            <person name="Feyereisen R."/>
            <person name="Grimmelikhuijzen C.J.P."/>
            <person name="Hamodrakas S.J."/>
            <person name="Hansson B.S."/>
            <person name="Huguet E."/>
            <person name="Jermiin L.S."/>
            <person name="Lan Q."/>
            <person name="Lehman H.K."/>
            <person name="Lorenzen M."/>
            <person name="Merzendorfer H."/>
            <person name="Michalopoulos I."/>
            <person name="Morton D.B."/>
            <person name="Muthukrishnan S."/>
            <person name="Oakeshott J.G."/>
            <person name="Palmer W."/>
            <person name="Park Y."/>
            <person name="Passarelli A.L."/>
            <person name="Rozas J."/>
            <person name="Schwartz L.M."/>
            <person name="Smith W."/>
            <person name="Southgate A."/>
            <person name="Vilcinskas A."/>
            <person name="Vogt R."/>
            <person name="Wang P."/>
            <person name="Werren J."/>
            <person name="Yu X.Q."/>
            <person name="Zhou J.J."/>
            <person name="Brown S.J."/>
            <person name="Scherer S.E."/>
            <person name="Richards S."/>
            <person name="Blissard G.W."/>
        </authorList>
    </citation>
    <scope>NUCLEOTIDE SEQUENCE</scope>
</reference>
<evidence type="ECO:0000313" key="3">
    <source>
        <dbReference type="EMBL" id="KAG6441931.1"/>
    </source>
</evidence>
<feature type="signal peptide" evidence="2">
    <location>
        <begin position="1"/>
        <end position="17"/>
    </location>
</feature>
<keyword evidence="1" id="KW-1133">Transmembrane helix</keyword>
<protein>
    <submittedName>
        <fullName evidence="3">Uncharacterized protein</fullName>
    </submittedName>
</protein>
<evidence type="ECO:0000256" key="2">
    <source>
        <dbReference type="SAM" id="SignalP"/>
    </source>
</evidence>
<keyword evidence="4" id="KW-1185">Reference proteome</keyword>
<dbReference type="Proteomes" id="UP000791440">
    <property type="component" value="Unassembled WGS sequence"/>
</dbReference>
<evidence type="ECO:0000256" key="1">
    <source>
        <dbReference type="SAM" id="Phobius"/>
    </source>
</evidence>
<keyword evidence="1" id="KW-0472">Membrane</keyword>
<keyword evidence="1" id="KW-0812">Transmembrane</keyword>
<feature type="transmembrane region" description="Helical" evidence="1">
    <location>
        <begin position="59"/>
        <end position="80"/>
    </location>
</feature>
<feature type="chain" id="PRO_5036849797" evidence="2">
    <location>
        <begin position="18"/>
        <end position="140"/>
    </location>
</feature>
<organism evidence="3 4">
    <name type="scientific">Manduca sexta</name>
    <name type="common">Tobacco hawkmoth</name>
    <name type="synonym">Tobacco hornworm</name>
    <dbReference type="NCBI Taxonomy" id="7130"/>
    <lineage>
        <taxon>Eukaryota</taxon>
        <taxon>Metazoa</taxon>
        <taxon>Ecdysozoa</taxon>
        <taxon>Arthropoda</taxon>
        <taxon>Hexapoda</taxon>
        <taxon>Insecta</taxon>
        <taxon>Pterygota</taxon>
        <taxon>Neoptera</taxon>
        <taxon>Endopterygota</taxon>
        <taxon>Lepidoptera</taxon>
        <taxon>Glossata</taxon>
        <taxon>Ditrysia</taxon>
        <taxon>Bombycoidea</taxon>
        <taxon>Sphingidae</taxon>
        <taxon>Sphinginae</taxon>
        <taxon>Sphingini</taxon>
        <taxon>Manduca</taxon>
    </lineage>
</organism>
<gene>
    <name evidence="3" type="ORF">O3G_MSEX002013</name>
</gene>
<accession>A0A921YM63</accession>
<proteinExistence type="predicted"/>
<feature type="transmembrane region" description="Helical" evidence="1">
    <location>
        <begin position="37"/>
        <end position="53"/>
    </location>
</feature>
<sequence>MFKRITVILTLVACCYCLESTDMVQEESRAKRKRSPIRLLAMILLFVISKVAIVKVASFFMFMAVFQKIFSAAGLILGYFMRSQGSPMPMPSQPLQPTYGPPQEYNTLGYSYGPPDHEVFQDNLPNVAEFSNKFNSWLKP</sequence>
<evidence type="ECO:0000313" key="4">
    <source>
        <dbReference type="Proteomes" id="UP000791440"/>
    </source>
</evidence>
<reference evidence="3" key="2">
    <citation type="submission" date="2020-12" db="EMBL/GenBank/DDBJ databases">
        <authorList>
            <person name="Kanost M."/>
        </authorList>
    </citation>
    <scope>NUCLEOTIDE SEQUENCE</scope>
</reference>
<name>A0A921YM63_MANSE</name>
<dbReference type="EMBL" id="JH668289">
    <property type="protein sequence ID" value="KAG6441931.1"/>
    <property type="molecule type" value="Genomic_DNA"/>
</dbReference>